<comment type="caution">
    <text evidence="2">The sequence shown here is derived from an EMBL/GenBank/DDBJ whole genome shotgun (WGS) entry which is preliminary data.</text>
</comment>
<dbReference type="Gene3D" id="2.170.16.10">
    <property type="entry name" value="Hedgehog/Intein (Hint) domain"/>
    <property type="match status" value="1"/>
</dbReference>
<sequence length="321" mass="34557">MVALTRAFAGRWRSRFASTVNASRDLSMPTINYAQASIFIIQNADGTYSEYASDVRYSGAISTTGADDGVFEVGEAVNITGGIYNSGTFEGYHLDSDGNVDGVLIDLGDQRYSYYSFTSFNSLGNLAIVAQDFTPCFLAGTFIATPEGERSVEDLAIGDMVLTVAGEVRPVRWIGRKRCATLFADPLAAHPIRIGAGALGENLPVRDLYLSPDHALFLEGLLVQAAALVNGTTVIRHVPAAETFTYYHIELDDHALVLAEGVPAESFVDNAARARFDNHAEYVTLFGEERGATGEIALPRVKSARQLPPGLRARLAIRVAA</sequence>
<gene>
    <name evidence="2" type="ORF">ACFSNC_22700</name>
</gene>
<reference evidence="3" key="1">
    <citation type="journal article" date="2019" name="Int. J. Syst. Evol. Microbiol.">
        <title>The Global Catalogue of Microorganisms (GCM) 10K type strain sequencing project: providing services to taxonomists for standard genome sequencing and annotation.</title>
        <authorList>
            <consortium name="The Broad Institute Genomics Platform"/>
            <consortium name="The Broad Institute Genome Sequencing Center for Infectious Disease"/>
            <person name="Wu L."/>
            <person name="Ma J."/>
        </authorList>
    </citation>
    <scope>NUCLEOTIDE SEQUENCE [LARGE SCALE GENOMIC DNA]</scope>
    <source>
        <strain evidence="3">CCM 7435</strain>
    </source>
</reference>
<dbReference type="InterPro" id="IPR028992">
    <property type="entry name" value="Hedgehog/Intein_dom"/>
</dbReference>
<keyword evidence="3" id="KW-1185">Reference proteome</keyword>
<evidence type="ECO:0000313" key="3">
    <source>
        <dbReference type="Proteomes" id="UP001597299"/>
    </source>
</evidence>
<dbReference type="InterPro" id="IPR036844">
    <property type="entry name" value="Hint_dom_sf"/>
</dbReference>
<dbReference type="Pfam" id="PF13403">
    <property type="entry name" value="Hint_2"/>
    <property type="match status" value="1"/>
</dbReference>
<feature type="domain" description="Hedgehog/Intein (Hint)" evidence="1">
    <location>
        <begin position="135"/>
        <end position="269"/>
    </location>
</feature>
<protein>
    <submittedName>
        <fullName evidence="2">Hint domain-containing protein</fullName>
    </submittedName>
</protein>
<proteinExistence type="predicted"/>
<dbReference type="Proteomes" id="UP001597299">
    <property type="component" value="Unassembled WGS sequence"/>
</dbReference>
<dbReference type="SUPFAM" id="SSF51294">
    <property type="entry name" value="Hedgehog/intein (Hint) domain"/>
    <property type="match status" value="1"/>
</dbReference>
<evidence type="ECO:0000259" key="1">
    <source>
        <dbReference type="Pfam" id="PF13403"/>
    </source>
</evidence>
<organism evidence="2 3">
    <name type="scientific">Ancylobacter oerskovii</name>
    <dbReference type="NCBI Taxonomy" id="459519"/>
    <lineage>
        <taxon>Bacteria</taxon>
        <taxon>Pseudomonadati</taxon>
        <taxon>Pseudomonadota</taxon>
        <taxon>Alphaproteobacteria</taxon>
        <taxon>Hyphomicrobiales</taxon>
        <taxon>Xanthobacteraceae</taxon>
        <taxon>Ancylobacter</taxon>
    </lineage>
</organism>
<dbReference type="RefSeq" id="WP_378296984.1">
    <property type="nucleotide sequence ID" value="NZ_JBHUHD010000001.1"/>
</dbReference>
<name>A0ABW4Z4B4_9HYPH</name>
<dbReference type="EMBL" id="JBHUHD010000001">
    <property type="protein sequence ID" value="MFD2143226.1"/>
    <property type="molecule type" value="Genomic_DNA"/>
</dbReference>
<evidence type="ECO:0000313" key="2">
    <source>
        <dbReference type="EMBL" id="MFD2143226.1"/>
    </source>
</evidence>
<accession>A0ABW4Z4B4</accession>